<evidence type="ECO:0000256" key="1">
    <source>
        <dbReference type="ARBA" id="ARBA00004430"/>
    </source>
</evidence>
<accession>A0A0D2MVT9</accession>
<dbReference type="Gene3D" id="3.80.10.10">
    <property type="entry name" value="Ribonuclease Inhibitor"/>
    <property type="match status" value="1"/>
</dbReference>
<reference evidence="2 3" key="1">
    <citation type="journal article" date="2013" name="BMC Genomics">
        <title>Reconstruction of the lipid metabolism for the microalga Monoraphidium neglectum from its genome sequence reveals characteristics suitable for biofuel production.</title>
        <authorList>
            <person name="Bogen C."/>
            <person name="Al-Dilaimi A."/>
            <person name="Albersmeier A."/>
            <person name="Wichmann J."/>
            <person name="Grundmann M."/>
            <person name="Rupp O."/>
            <person name="Lauersen K.J."/>
            <person name="Blifernez-Klassen O."/>
            <person name="Kalinowski J."/>
            <person name="Goesmann A."/>
            <person name="Mussgnug J.H."/>
            <person name="Kruse O."/>
        </authorList>
    </citation>
    <scope>NUCLEOTIDE SEQUENCE [LARGE SCALE GENOMIC DNA]</scope>
    <source>
        <strain evidence="2 3">SAG 48.87</strain>
    </source>
</reference>
<dbReference type="EMBL" id="KK102185">
    <property type="protein sequence ID" value="KIY98440.1"/>
    <property type="molecule type" value="Genomic_DNA"/>
</dbReference>
<gene>
    <name evidence="2" type="ORF">MNEG_9523</name>
</gene>
<proteinExistence type="predicted"/>
<dbReference type="AlphaFoldDB" id="A0A0D2MVT9"/>
<name>A0A0D2MVT9_9CHLO</name>
<sequence>MAALRSITFDRNFGIRDKHILALLKAVGPQLTSLQLGCSDTGDGAHLTDAATAAVSQYCSPDLRVLRLESVPGMGPKAFGSIAKALSGLEELHFTGHDRSQCNVKDKDLEALKKDPGLLPNLKSLHLTDSGVGGTKVRQLCGKRPMLTVHYGDTDSDSFAGGMVRGMMGADWGDGLFVERGKQAEAEHMRACGVRGGAAKRRRQWY</sequence>
<keyword evidence="3" id="KW-1185">Reference proteome</keyword>
<dbReference type="RefSeq" id="XP_013897460.1">
    <property type="nucleotide sequence ID" value="XM_014042006.1"/>
</dbReference>
<dbReference type="STRING" id="145388.A0A0D2MVT9"/>
<dbReference type="InterPro" id="IPR032675">
    <property type="entry name" value="LRR_dom_sf"/>
</dbReference>
<dbReference type="KEGG" id="mng:MNEG_9523"/>
<dbReference type="SUPFAM" id="SSF52047">
    <property type="entry name" value="RNI-like"/>
    <property type="match status" value="1"/>
</dbReference>
<evidence type="ECO:0000313" key="3">
    <source>
        <dbReference type="Proteomes" id="UP000054498"/>
    </source>
</evidence>
<dbReference type="GeneID" id="25742398"/>
<dbReference type="OrthoDB" id="6066220at2759"/>
<evidence type="ECO:0000313" key="2">
    <source>
        <dbReference type="EMBL" id="KIY98440.1"/>
    </source>
</evidence>
<dbReference type="Proteomes" id="UP000054498">
    <property type="component" value="Unassembled WGS sequence"/>
</dbReference>
<dbReference type="GO" id="GO:0005930">
    <property type="term" value="C:axoneme"/>
    <property type="evidence" value="ECO:0007669"/>
    <property type="project" value="UniProtKB-SubCell"/>
</dbReference>
<organism evidence="2 3">
    <name type="scientific">Monoraphidium neglectum</name>
    <dbReference type="NCBI Taxonomy" id="145388"/>
    <lineage>
        <taxon>Eukaryota</taxon>
        <taxon>Viridiplantae</taxon>
        <taxon>Chlorophyta</taxon>
        <taxon>core chlorophytes</taxon>
        <taxon>Chlorophyceae</taxon>
        <taxon>CS clade</taxon>
        <taxon>Sphaeropleales</taxon>
        <taxon>Selenastraceae</taxon>
        <taxon>Monoraphidium</taxon>
    </lineage>
</organism>
<comment type="subcellular location">
    <subcellularLocation>
        <location evidence="1">Cytoplasm</location>
        <location evidence="1">Cytoskeleton</location>
        <location evidence="1">Cilium axoneme</location>
    </subcellularLocation>
</comment>
<protein>
    <submittedName>
        <fullName evidence="2">Uncharacterized protein</fullName>
    </submittedName>
</protein>